<gene>
    <name evidence="2" type="ORF">HPB52_025299</name>
</gene>
<dbReference type="EMBL" id="JABSTV010000642">
    <property type="protein sequence ID" value="KAH7985937.1"/>
    <property type="molecule type" value="Genomic_DNA"/>
</dbReference>
<comment type="caution">
    <text evidence="2">The sequence shown here is derived from an EMBL/GenBank/DDBJ whole genome shotgun (WGS) entry which is preliminary data.</text>
</comment>
<keyword evidence="3" id="KW-1185">Reference proteome</keyword>
<evidence type="ECO:0000313" key="3">
    <source>
        <dbReference type="Proteomes" id="UP000821837"/>
    </source>
</evidence>
<proteinExistence type="predicted"/>
<protein>
    <submittedName>
        <fullName evidence="2">Uncharacterized protein</fullName>
    </submittedName>
</protein>
<reference evidence="2" key="1">
    <citation type="journal article" date="2020" name="Cell">
        <title>Large-Scale Comparative Analyses of Tick Genomes Elucidate Their Genetic Diversity and Vector Capacities.</title>
        <authorList>
            <consortium name="Tick Genome and Microbiome Consortium (TIGMIC)"/>
            <person name="Jia N."/>
            <person name="Wang J."/>
            <person name="Shi W."/>
            <person name="Du L."/>
            <person name="Sun Y."/>
            <person name="Zhan W."/>
            <person name="Jiang J.F."/>
            <person name="Wang Q."/>
            <person name="Zhang B."/>
            <person name="Ji P."/>
            <person name="Bell-Sakyi L."/>
            <person name="Cui X.M."/>
            <person name="Yuan T.T."/>
            <person name="Jiang B.G."/>
            <person name="Yang W.F."/>
            <person name="Lam T.T."/>
            <person name="Chang Q.C."/>
            <person name="Ding S.J."/>
            <person name="Wang X.J."/>
            <person name="Zhu J.G."/>
            <person name="Ruan X.D."/>
            <person name="Zhao L."/>
            <person name="Wei J.T."/>
            <person name="Ye R.Z."/>
            <person name="Que T.C."/>
            <person name="Du C.H."/>
            <person name="Zhou Y.H."/>
            <person name="Cheng J.X."/>
            <person name="Dai P.F."/>
            <person name="Guo W.B."/>
            <person name="Han X.H."/>
            <person name="Huang E.J."/>
            <person name="Li L.F."/>
            <person name="Wei W."/>
            <person name="Gao Y.C."/>
            <person name="Liu J.Z."/>
            <person name="Shao H.Z."/>
            <person name="Wang X."/>
            <person name="Wang C.C."/>
            <person name="Yang T.C."/>
            <person name="Huo Q.B."/>
            <person name="Li W."/>
            <person name="Chen H.Y."/>
            <person name="Chen S.E."/>
            <person name="Zhou L.G."/>
            <person name="Ni X.B."/>
            <person name="Tian J.H."/>
            <person name="Sheng Y."/>
            <person name="Liu T."/>
            <person name="Pan Y.S."/>
            <person name="Xia L.Y."/>
            <person name="Li J."/>
            <person name="Zhao F."/>
            <person name="Cao W.C."/>
        </authorList>
    </citation>
    <scope>NUCLEOTIDE SEQUENCE</scope>
    <source>
        <strain evidence="2">Rsan-2018</strain>
    </source>
</reference>
<dbReference type="Proteomes" id="UP000821837">
    <property type="component" value="Unassembled WGS sequence"/>
</dbReference>
<dbReference type="AlphaFoldDB" id="A0A9D4YRI5"/>
<reference evidence="2" key="2">
    <citation type="submission" date="2021-09" db="EMBL/GenBank/DDBJ databases">
        <authorList>
            <person name="Jia N."/>
            <person name="Wang J."/>
            <person name="Shi W."/>
            <person name="Du L."/>
            <person name="Sun Y."/>
            <person name="Zhan W."/>
            <person name="Jiang J."/>
            <person name="Wang Q."/>
            <person name="Zhang B."/>
            <person name="Ji P."/>
            <person name="Sakyi L.B."/>
            <person name="Cui X."/>
            <person name="Yuan T."/>
            <person name="Jiang B."/>
            <person name="Yang W."/>
            <person name="Lam T.T.-Y."/>
            <person name="Chang Q."/>
            <person name="Ding S."/>
            <person name="Wang X."/>
            <person name="Zhu J."/>
            <person name="Ruan X."/>
            <person name="Zhao L."/>
            <person name="Wei J."/>
            <person name="Que T."/>
            <person name="Du C."/>
            <person name="Cheng J."/>
            <person name="Dai P."/>
            <person name="Han X."/>
            <person name="Huang E."/>
            <person name="Gao Y."/>
            <person name="Liu J."/>
            <person name="Shao H."/>
            <person name="Ye R."/>
            <person name="Li L."/>
            <person name="Wei W."/>
            <person name="Wang X."/>
            <person name="Wang C."/>
            <person name="Huo Q."/>
            <person name="Li W."/>
            <person name="Guo W."/>
            <person name="Chen H."/>
            <person name="Chen S."/>
            <person name="Zhou L."/>
            <person name="Zhou L."/>
            <person name="Ni X."/>
            <person name="Tian J."/>
            <person name="Zhou Y."/>
            <person name="Sheng Y."/>
            <person name="Liu T."/>
            <person name="Pan Y."/>
            <person name="Xia L."/>
            <person name="Li J."/>
            <person name="Zhao F."/>
            <person name="Cao W."/>
        </authorList>
    </citation>
    <scope>NUCLEOTIDE SEQUENCE</scope>
    <source>
        <strain evidence="2">Rsan-2018</strain>
        <tissue evidence="2">Larvae</tissue>
    </source>
</reference>
<evidence type="ECO:0000256" key="1">
    <source>
        <dbReference type="SAM" id="MobiDB-lite"/>
    </source>
</evidence>
<name>A0A9D4YRI5_RHISA</name>
<feature type="compositionally biased region" description="Low complexity" evidence="1">
    <location>
        <begin position="64"/>
        <end position="79"/>
    </location>
</feature>
<sequence length="110" mass="12171">MPSKIISLNNSLHCRVRPEDYERIRQERMTYMQISNDIAVVAIGDEDDDISSDKAIPFIRTYNTATQTQDKSSSASTSTSDKRAALKRPARAASDGDTPPLAKGRKVAKK</sequence>
<organism evidence="2 3">
    <name type="scientific">Rhipicephalus sanguineus</name>
    <name type="common">Brown dog tick</name>
    <name type="synonym">Ixodes sanguineus</name>
    <dbReference type="NCBI Taxonomy" id="34632"/>
    <lineage>
        <taxon>Eukaryota</taxon>
        <taxon>Metazoa</taxon>
        <taxon>Ecdysozoa</taxon>
        <taxon>Arthropoda</taxon>
        <taxon>Chelicerata</taxon>
        <taxon>Arachnida</taxon>
        <taxon>Acari</taxon>
        <taxon>Parasitiformes</taxon>
        <taxon>Ixodida</taxon>
        <taxon>Ixodoidea</taxon>
        <taxon>Ixodidae</taxon>
        <taxon>Rhipicephalinae</taxon>
        <taxon>Rhipicephalus</taxon>
        <taxon>Rhipicephalus</taxon>
    </lineage>
</organism>
<evidence type="ECO:0000313" key="2">
    <source>
        <dbReference type="EMBL" id="KAH7985937.1"/>
    </source>
</evidence>
<feature type="region of interest" description="Disordered" evidence="1">
    <location>
        <begin position="63"/>
        <end position="110"/>
    </location>
</feature>
<accession>A0A9D4YRI5</accession>